<keyword evidence="4 7" id="KW-0812">Transmembrane</keyword>
<dbReference type="PATRIC" id="fig|1324957.4.peg.2998"/>
<evidence type="ECO:0000256" key="7">
    <source>
        <dbReference type="SAM" id="Phobius"/>
    </source>
</evidence>
<evidence type="ECO:0000256" key="2">
    <source>
        <dbReference type="ARBA" id="ARBA00007430"/>
    </source>
</evidence>
<feature type="transmembrane region" description="Helical" evidence="7">
    <location>
        <begin position="189"/>
        <end position="210"/>
    </location>
</feature>
<dbReference type="RefSeq" id="WP_023395530.1">
    <property type="nucleotide sequence ID" value="NZ_ASGZ01000060.1"/>
</dbReference>
<comment type="caution">
    <text evidence="8">The sequence shown here is derived from an EMBL/GenBank/DDBJ whole genome shotgun (WGS) entry which is preliminary data.</text>
</comment>
<organism evidence="8 9">
    <name type="scientific">Candidatus Halobonum tyrrellensis G22</name>
    <dbReference type="NCBI Taxonomy" id="1324957"/>
    <lineage>
        <taxon>Archaea</taxon>
        <taxon>Methanobacteriati</taxon>
        <taxon>Methanobacteriota</taxon>
        <taxon>Stenosarchaea group</taxon>
        <taxon>Halobacteria</taxon>
        <taxon>Halobacteriales</taxon>
        <taxon>Haloferacaceae</taxon>
        <taxon>Candidatus Halobonum</taxon>
    </lineage>
</organism>
<feature type="transmembrane region" description="Helical" evidence="7">
    <location>
        <begin position="430"/>
        <end position="451"/>
    </location>
</feature>
<dbReference type="EMBL" id="ASGZ01000060">
    <property type="protein sequence ID" value="ESP87361.1"/>
    <property type="molecule type" value="Genomic_DNA"/>
</dbReference>
<dbReference type="GO" id="GO:0005886">
    <property type="term" value="C:plasma membrane"/>
    <property type="evidence" value="ECO:0007669"/>
    <property type="project" value="UniProtKB-SubCell"/>
</dbReference>
<feature type="transmembrane region" description="Helical" evidence="7">
    <location>
        <begin position="335"/>
        <end position="353"/>
    </location>
</feature>
<feature type="transmembrane region" description="Helical" evidence="7">
    <location>
        <begin position="164"/>
        <end position="183"/>
    </location>
</feature>
<feature type="transmembrane region" description="Helical" evidence="7">
    <location>
        <begin position="309"/>
        <end position="329"/>
    </location>
</feature>
<dbReference type="OrthoDB" id="202076at2157"/>
<dbReference type="PANTHER" id="PTHR30250:SF10">
    <property type="entry name" value="LIPOPOLYSACCHARIDE BIOSYNTHESIS PROTEIN WZXC"/>
    <property type="match status" value="1"/>
</dbReference>
<dbReference type="eggNOG" id="arCOG02209">
    <property type="taxonomic scope" value="Archaea"/>
</dbReference>
<evidence type="ECO:0000256" key="6">
    <source>
        <dbReference type="ARBA" id="ARBA00023136"/>
    </source>
</evidence>
<comment type="subcellular location">
    <subcellularLocation>
        <location evidence="1">Cell membrane</location>
        <topology evidence="1">Multi-pass membrane protein</topology>
    </subcellularLocation>
</comment>
<evidence type="ECO:0000256" key="5">
    <source>
        <dbReference type="ARBA" id="ARBA00022989"/>
    </source>
</evidence>
<evidence type="ECO:0000313" key="8">
    <source>
        <dbReference type="EMBL" id="ESP87361.1"/>
    </source>
</evidence>
<keyword evidence="9" id="KW-1185">Reference proteome</keyword>
<dbReference type="CDD" id="cd13127">
    <property type="entry name" value="MATE_tuaB_like"/>
    <property type="match status" value="1"/>
</dbReference>
<dbReference type="PANTHER" id="PTHR30250">
    <property type="entry name" value="PST FAMILY PREDICTED COLANIC ACID TRANSPORTER"/>
    <property type="match status" value="1"/>
</dbReference>
<dbReference type="AlphaFoldDB" id="V4GQQ0"/>
<dbReference type="Proteomes" id="UP000017840">
    <property type="component" value="Unassembled WGS sequence"/>
</dbReference>
<evidence type="ECO:0000256" key="3">
    <source>
        <dbReference type="ARBA" id="ARBA00022475"/>
    </source>
</evidence>
<comment type="similarity">
    <text evidence="2">Belongs to the polysaccharide synthase family.</text>
</comment>
<dbReference type="STRING" id="1324957.K933_14783"/>
<dbReference type="InterPro" id="IPR050833">
    <property type="entry name" value="Poly_Biosynth_Transport"/>
</dbReference>
<feature type="transmembrane region" description="Helical" evidence="7">
    <location>
        <begin position="457"/>
        <end position="478"/>
    </location>
</feature>
<keyword evidence="6 7" id="KW-0472">Membrane</keyword>
<reference evidence="8 9" key="1">
    <citation type="journal article" date="2013" name="Genome Announc.">
        <title>Draft Genome Sequence of 'Candidatus Halobonum tyrrellensis' Strain G22, Isolated from the Hypersaline Waters of Lake Tyrrell, Australia.</title>
        <authorList>
            <person name="Ugalde J.A."/>
            <person name="Narasingarao P."/>
            <person name="Kuo S."/>
            <person name="Podell S."/>
            <person name="Allen E.E."/>
        </authorList>
    </citation>
    <scope>NUCLEOTIDE SEQUENCE [LARGE SCALE GENOMIC DNA]</scope>
    <source>
        <strain evidence="8 9">G22</strain>
    </source>
</reference>
<evidence type="ECO:0000313" key="9">
    <source>
        <dbReference type="Proteomes" id="UP000017840"/>
    </source>
</evidence>
<gene>
    <name evidence="8" type="ORF">K933_14783</name>
</gene>
<accession>V4GQQ0</accession>
<protein>
    <submittedName>
        <fullName evidence="8">Polysaccharide biosynthesis protein</fullName>
    </submittedName>
</protein>
<feature type="transmembrane region" description="Helical" evidence="7">
    <location>
        <begin position="137"/>
        <end position="155"/>
    </location>
</feature>
<name>V4GQQ0_9EURY</name>
<keyword evidence="5 7" id="KW-1133">Transmembrane helix</keyword>
<keyword evidence="3" id="KW-1003">Cell membrane</keyword>
<feature type="transmembrane region" description="Helical" evidence="7">
    <location>
        <begin position="41"/>
        <end position="67"/>
    </location>
</feature>
<feature type="transmembrane region" description="Helical" evidence="7">
    <location>
        <begin position="398"/>
        <end position="418"/>
    </location>
</feature>
<sequence>MSPGKRLLAAVRRALSAGEDITDRSVTGGLWLGLYNVADRLLQLGTVLFLARLLAPTAFGILGLALVTRSALRRLTKLGLDTALIQRREDDVDAYLDTVWTVELVRGLLIAAVLFLAAPLVASFFGEPLVAEILRVFALLPLVEGVTNPGVVYFVKDLDFRRDVAYNFSGRVAFVLVGVGYGYATRSVWALVFATLASQVVSTAASYAIHPYRPRPRFDREAAAELFDYGKWVFGSEALMFLINEGDDAFVGWALGSYALGVYQLAYRVSNAPTTEITHPIQRVAFPAYSKVQGNVESLREGYFTTVRLITLVSFPAAVGIGVVAPLFVPVVLGSGWGAAVVPMQLLAAYAALRSFRSATVPLFRAVNRPDLDTKVRLLKLALLVPFIYPAAQRFGLPGVAAVVLGHAGIAAPVASYAAVRSVDGEFRAFARLLSFPLFGSAVMGGVVLLVRDRIVGVPAIAELILLVITGAVVYAAVMLGLERRLGIGLDEMYTAVQNSVR</sequence>
<proteinExistence type="inferred from homology"/>
<feature type="transmembrane region" description="Helical" evidence="7">
    <location>
        <begin position="104"/>
        <end position="125"/>
    </location>
</feature>
<dbReference type="Pfam" id="PF13440">
    <property type="entry name" value="Polysacc_synt_3"/>
    <property type="match status" value="1"/>
</dbReference>
<evidence type="ECO:0000256" key="1">
    <source>
        <dbReference type="ARBA" id="ARBA00004651"/>
    </source>
</evidence>
<evidence type="ECO:0000256" key="4">
    <source>
        <dbReference type="ARBA" id="ARBA00022692"/>
    </source>
</evidence>